<name>A0ABY7JMH2_9FIRM</name>
<protein>
    <recommendedName>
        <fullName evidence="4">Lantibiotic immunity ABC transporter MutG family permease subunit</fullName>
    </recommendedName>
</protein>
<gene>
    <name evidence="2" type="ORF">O0R46_08150</name>
</gene>
<evidence type="ECO:0000313" key="2">
    <source>
        <dbReference type="EMBL" id="WAW14561.1"/>
    </source>
</evidence>
<feature type="transmembrane region" description="Helical" evidence="1">
    <location>
        <begin position="70"/>
        <end position="93"/>
    </location>
</feature>
<feature type="transmembrane region" description="Helical" evidence="1">
    <location>
        <begin position="40"/>
        <end position="64"/>
    </location>
</feature>
<feature type="transmembrane region" description="Helical" evidence="1">
    <location>
        <begin position="105"/>
        <end position="129"/>
    </location>
</feature>
<evidence type="ECO:0000256" key="1">
    <source>
        <dbReference type="SAM" id="Phobius"/>
    </source>
</evidence>
<accession>A0ABY7JMH2</accession>
<feature type="transmembrane region" description="Helical" evidence="1">
    <location>
        <begin position="163"/>
        <end position="185"/>
    </location>
</feature>
<reference evidence="2" key="1">
    <citation type="submission" date="2022-12" db="EMBL/GenBank/DDBJ databases">
        <title>Peptostreptococcus.</title>
        <authorList>
            <person name="Lee S.H."/>
        </authorList>
    </citation>
    <scope>NUCLEOTIDE SEQUENCE</scope>
    <source>
        <strain evidence="2">CBA3647</strain>
    </source>
</reference>
<dbReference type="RefSeq" id="WP_269311258.1">
    <property type="nucleotide sequence ID" value="NZ_CP114052.1"/>
</dbReference>
<keyword evidence="1" id="KW-0812">Transmembrane</keyword>
<proteinExistence type="predicted"/>
<organism evidence="2 3">
    <name type="scientific">Peptostreptococcus equinus</name>
    <dbReference type="NCBI Taxonomy" id="3003601"/>
    <lineage>
        <taxon>Bacteria</taxon>
        <taxon>Bacillati</taxon>
        <taxon>Bacillota</taxon>
        <taxon>Clostridia</taxon>
        <taxon>Peptostreptococcales</taxon>
        <taxon>Peptostreptococcaceae</taxon>
        <taxon>Peptostreptococcus</taxon>
    </lineage>
</organism>
<keyword evidence="1" id="KW-1133">Transmembrane helix</keyword>
<sequence length="196" mass="22547">MVFCLGFYIPMIYSVDKAAGNYAIETRSGINRKKIFISKFLFIQLLLLIIVSVGIGSFSLFNLLFNQFSINILLLAKYIFILIISASPIIVFYQFTAIKYNYTGTLLLAVVFVLSAILMGTTGLGGNLWKILPWIWPVRLFFEFTSPLRDSSFMLEYNQINEITYILIKSFLFSIFLLTIQSIWFEKWEGSSSLEE</sequence>
<dbReference type="EMBL" id="CP114052">
    <property type="protein sequence ID" value="WAW14561.1"/>
    <property type="molecule type" value="Genomic_DNA"/>
</dbReference>
<keyword evidence="3" id="KW-1185">Reference proteome</keyword>
<keyword evidence="1" id="KW-0472">Membrane</keyword>
<evidence type="ECO:0000313" key="3">
    <source>
        <dbReference type="Proteomes" id="UP001164187"/>
    </source>
</evidence>
<evidence type="ECO:0008006" key="4">
    <source>
        <dbReference type="Google" id="ProtNLM"/>
    </source>
</evidence>
<dbReference type="Proteomes" id="UP001164187">
    <property type="component" value="Chromosome"/>
</dbReference>